<accession>A0ABW0KMH4</accession>
<keyword evidence="2" id="KW-1185">Reference proteome</keyword>
<dbReference type="EMBL" id="JBHSMQ010000001">
    <property type="protein sequence ID" value="MFC5453832.1"/>
    <property type="molecule type" value="Genomic_DNA"/>
</dbReference>
<sequence>MTILKLSLEECSIRLDTPFDPPESSVSDQEFEEEYYRLFDTLEGFLAAHGKNDAYGQGDYYLEPNVMRSRGMGFEVANSAIVTMDFLHGLQKLVSERAPAWEIYFRSDNFDYDVFINPSEVRIYRDSPDLLPQVGNNSA</sequence>
<evidence type="ECO:0000313" key="1">
    <source>
        <dbReference type="EMBL" id="MFC5453832.1"/>
    </source>
</evidence>
<comment type="caution">
    <text evidence="1">The sequence shown here is derived from an EMBL/GenBank/DDBJ whole genome shotgun (WGS) entry which is preliminary data.</text>
</comment>
<organism evidence="1 2">
    <name type="scientific">Prosthecobacter fluviatilis</name>
    <dbReference type="NCBI Taxonomy" id="445931"/>
    <lineage>
        <taxon>Bacteria</taxon>
        <taxon>Pseudomonadati</taxon>
        <taxon>Verrucomicrobiota</taxon>
        <taxon>Verrucomicrobiia</taxon>
        <taxon>Verrucomicrobiales</taxon>
        <taxon>Verrucomicrobiaceae</taxon>
        <taxon>Prosthecobacter</taxon>
    </lineage>
</organism>
<gene>
    <name evidence="1" type="ORF">ACFQDI_03090</name>
</gene>
<dbReference type="Proteomes" id="UP001596052">
    <property type="component" value="Unassembled WGS sequence"/>
</dbReference>
<dbReference type="RefSeq" id="WP_377163294.1">
    <property type="nucleotide sequence ID" value="NZ_JBHSMQ010000001.1"/>
</dbReference>
<name>A0ABW0KMH4_9BACT</name>
<protein>
    <submittedName>
        <fullName evidence="1">Uncharacterized protein</fullName>
    </submittedName>
</protein>
<proteinExistence type="predicted"/>
<evidence type="ECO:0000313" key="2">
    <source>
        <dbReference type="Proteomes" id="UP001596052"/>
    </source>
</evidence>
<reference evidence="2" key="1">
    <citation type="journal article" date="2019" name="Int. J. Syst. Evol. Microbiol.">
        <title>The Global Catalogue of Microorganisms (GCM) 10K type strain sequencing project: providing services to taxonomists for standard genome sequencing and annotation.</title>
        <authorList>
            <consortium name="The Broad Institute Genomics Platform"/>
            <consortium name="The Broad Institute Genome Sequencing Center for Infectious Disease"/>
            <person name="Wu L."/>
            <person name="Ma J."/>
        </authorList>
    </citation>
    <scope>NUCLEOTIDE SEQUENCE [LARGE SCALE GENOMIC DNA]</scope>
    <source>
        <strain evidence="2">CGMCC 4.1469</strain>
    </source>
</reference>